<protein>
    <recommendedName>
        <fullName evidence="3">DNA repair protein RecO</fullName>
    </recommendedName>
</protein>
<dbReference type="Proteomes" id="UP000001732">
    <property type="component" value="Chromosome"/>
</dbReference>
<dbReference type="eggNOG" id="COG1381">
    <property type="taxonomic scope" value="Bacteria"/>
</dbReference>
<keyword evidence="2" id="KW-1185">Reference proteome</keyword>
<reference evidence="1 2" key="2">
    <citation type="journal article" date="2014" name="Genome Announc.">
        <title>Complete Genome Sequence of Coprothermobacter proteolyticus DSM 5265.</title>
        <authorList>
            <person name="Alexiev A."/>
            <person name="Coil D.A."/>
            <person name="Badger J.H."/>
            <person name="Enticknap J."/>
            <person name="Ward N."/>
            <person name="Robb F.T."/>
            <person name="Eisen J.A."/>
        </authorList>
    </citation>
    <scope>NUCLEOTIDE SEQUENCE [LARGE SCALE GENOMIC DNA]</scope>
    <source>
        <strain evidence="2">ATCC 35245 / DSM 5265 / OCM 4 / BT</strain>
    </source>
</reference>
<name>B5Y7V4_COPPD</name>
<reference evidence="2" key="1">
    <citation type="submission" date="2008-08" db="EMBL/GenBank/DDBJ databases">
        <title>The complete genome sequence of Coprothermobacter proteolyticus strain ATCC 5245 / DSM 5265 / BT.</title>
        <authorList>
            <person name="Dodson R.J."/>
            <person name="Durkin A.S."/>
            <person name="Wu M."/>
            <person name="Eisen J."/>
            <person name="Sutton G."/>
        </authorList>
    </citation>
    <scope>NUCLEOTIDE SEQUENCE [LARGE SCALE GENOMIC DNA]</scope>
    <source>
        <strain evidence="2">ATCC 35245 / DSM 5265 / OCM 4 / BT</strain>
    </source>
</reference>
<sequence length="210" mass="24052">MERIPYRETDLLLSVLGEHIGKELLTVRSGRKIPNRWKSSFLEGSILLGRILQVKNHHVLTGVITEKYVPYEKYSPFMILALEMFSKTPSVDRSSFQLLEKFLTSEQTARDFDQFLVSFMVKESLQPSLNSCVVCGEKREQFPISASVYLGGYVCPRCGSGDVELTDVDYESLLKTYRKVGELTENMRAYWLDVLESQLSTKFVSREGLK</sequence>
<dbReference type="SUPFAM" id="SSF57863">
    <property type="entry name" value="ArfGap/RecO-like zinc finger"/>
    <property type="match status" value="1"/>
</dbReference>
<gene>
    <name evidence="1" type="ordered locus">COPRO5265_0492</name>
</gene>
<dbReference type="KEGG" id="cpo:COPRO5265_0492"/>
<dbReference type="STRING" id="309798.COPRO5265_0492"/>
<accession>B5Y7V4</accession>
<organism evidence="1 2">
    <name type="scientific">Coprothermobacter proteolyticus (strain ATCC 35245 / DSM 5265 / OCM 4 / BT)</name>
    <dbReference type="NCBI Taxonomy" id="309798"/>
    <lineage>
        <taxon>Bacteria</taxon>
        <taxon>Pseudomonadati</taxon>
        <taxon>Coprothermobacterota</taxon>
        <taxon>Coprothermobacteria</taxon>
        <taxon>Coprothermobacterales</taxon>
        <taxon>Coprothermobacteraceae</taxon>
        <taxon>Coprothermobacter</taxon>
    </lineage>
</organism>
<evidence type="ECO:0000313" key="1">
    <source>
        <dbReference type="EMBL" id="ACI18030.1"/>
    </source>
</evidence>
<dbReference type="InterPro" id="IPR037278">
    <property type="entry name" value="ARFGAP/RecO"/>
</dbReference>
<evidence type="ECO:0008006" key="3">
    <source>
        <dbReference type="Google" id="ProtNLM"/>
    </source>
</evidence>
<dbReference type="EMBL" id="CP001145">
    <property type="protein sequence ID" value="ACI18030.1"/>
    <property type="molecule type" value="Genomic_DNA"/>
</dbReference>
<dbReference type="AlphaFoldDB" id="B5Y7V4"/>
<evidence type="ECO:0000313" key="2">
    <source>
        <dbReference type="Proteomes" id="UP000001732"/>
    </source>
</evidence>
<proteinExistence type="predicted"/>